<gene>
    <name evidence="2" type="ORF">JF535_12620</name>
</gene>
<accession>A0ABS3E8T7</accession>
<evidence type="ECO:0008006" key="4">
    <source>
        <dbReference type="Google" id="ProtNLM"/>
    </source>
</evidence>
<dbReference type="EMBL" id="JAEKJR010000002">
    <property type="protein sequence ID" value="MBN8431694.1"/>
    <property type="molecule type" value="Genomic_DNA"/>
</dbReference>
<evidence type="ECO:0000256" key="1">
    <source>
        <dbReference type="SAM" id="SignalP"/>
    </source>
</evidence>
<dbReference type="Proteomes" id="UP000664293">
    <property type="component" value="Unassembled WGS sequence"/>
</dbReference>
<evidence type="ECO:0000313" key="3">
    <source>
        <dbReference type="Proteomes" id="UP000664293"/>
    </source>
</evidence>
<proteinExistence type="predicted"/>
<dbReference type="RefSeq" id="WP_207002651.1">
    <property type="nucleotide sequence ID" value="NZ_JAEKJR010000002.1"/>
</dbReference>
<evidence type="ECO:0000313" key="2">
    <source>
        <dbReference type="EMBL" id="MBN8431694.1"/>
    </source>
</evidence>
<protein>
    <recommendedName>
        <fullName evidence="4">Outer membrane protein beta-barrel domain-containing protein</fullName>
    </recommendedName>
</protein>
<comment type="caution">
    <text evidence="2">The sequence shown here is derived from an EMBL/GenBank/DDBJ whole genome shotgun (WGS) entry which is preliminary data.</text>
</comment>
<sequence>MKLSTKLNKYALALLVAACSTPALAKTNNGVGLGVAYDLGLGVTAQFRGTSVFVNSDSLAVDMRIENFSNDLRTVHAYIDAGGFYEDGGNIADNDRAGVRLPLGLTFGIAPSLQAYIQAVPHFAFSDNESKEGFGIDGALGVRLRF</sequence>
<name>A0ABS3E8T7_9GAMM</name>
<keyword evidence="1" id="KW-0732">Signal</keyword>
<reference evidence="2 3" key="1">
    <citation type="submission" date="2020-12" db="EMBL/GenBank/DDBJ databases">
        <title>Oil enriched cultivation method for isolating marine PHA-producing bacteria.</title>
        <authorList>
            <person name="Zheng W."/>
            <person name="Yu S."/>
            <person name="Huang Y."/>
        </authorList>
    </citation>
    <scope>NUCLEOTIDE SEQUENCE [LARGE SCALE GENOMIC DNA]</scope>
    <source>
        <strain evidence="2 3">SN0-2</strain>
    </source>
</reference>
<keyword evidence="3" id="KW-1185">Reference proteome</keyword>
<feature type="signal peptide" evidence="1">
    <location>
        <begin position="1"/>
        <end position="25"/>
    </location>
</feature>
<organism evidence="2 3">
    <name type="scientific">Microbulbifer salipaludis</name>
    <dbReference type="NCBI Taxonomy" id="187980"/>
    <lineage>
        <taxon>Bacteria</taxon>
        <taxon>Pseudomonadati</taxon>
        <taxon>Pseudomonadota</taxon>
        <taxon>Gammaproteobacteria</taxon>
        <taxon>Cellvibrionales</taxon>
        <taxon>Microbulbiferaceae</taxon>
        <taxon>Microbulbifer</taxon>
    </lineage>
</organism>
<feature type="chain" id="PRO_5046502877" description="Outer membrane protein beta-barrel domain-containing protein" evidence="1">
    <location>
        <begin position="26"/>
        <end position="146"/>
    </location>
</feature>